<dbReference type="AlphaFoldDB" id="A0A9W6BS41"/>
<name>A0A9W6BS41_9CHLO</name>
<dbReference type="EMBL" id="BRXU01000017">
    <property type="protein sequence ID" value="GLC57128.1"/>
    <property type="molecule type" value="Genomic_DNA"/>
</dbReference>
<keyword evidence="2" id="KW-0472">Membrane</keyword>
<dbReference type="Proteomes" id="UP001165080">
    <property type="component" value="Unassembled WGS sequence"/>
</dbReference>
<protein>
    <submittedName>
        <fullName evidence="3">Uncharacterized protein</fullName>
    </submittedName>
</protein>
<sequence>MVHVPFFNIDLPEPRLAALIPDTVSTVLGGTAKAIEYGKELLHPPSADDLKAFEQSFEATIPREFDRVRKRHAEGKIVNDEQLSSELEDASFDWYRRQLRTSVIGATDEEMEDVAARRLGLKQPSLQASLQERCLADAVAAAGGIDLEDELRDAADFQALRAREEDQRRQVAERRQRLAELRRQVRPSHRQALSTISNASGGLLLGVLFFKSAMLAMRRIFRRRKPQQRPPQQRRPASQQPTAAAAASQRPQAAAAAPQAAGRQTAGAPQAEQQQQQQQGKAAAAAAPAAAAAAAGARKPRAIKKR</sequence>
<reference evidence="3 4" key="1">
    <citation type="journal article" date="2023" name="Commun. Biol.">
        <title>Reorganization of the ancestral sex-determining regions during the evolution of trioecy in Pleodorina starrii.</title>
        <authorList>
            <person name="Takahashi K."/>
            <person name="Suzuki S."/>
            <person name="Kawai-Toyooka H."/>
            <person name="Yamamoto K."/>
            <person name="Hamaji T."/>
            <person name="Ootsuki R."/>
            <person name="Yamaguchi H."/>
            <person name="Kawachi M."/>
            <person name="Higashiyama T."/>
            <person name="Nozaki H."/>
        </authorList>
    </citation>
    <scope>NUCLEOTIDE SEQUENCE [LARGE SCALE GENOMIC DNA]</scope>
    <source>
        <strain evidence="3 4">NIES-4479</strain>
    </source>
</reference>
<evidence type="ECO:0000256" key="1">
    <source>
        <dbReference type="SAM" id="MobiDB-lite"/>
    </source>
</evidence>
<feature type="region of interest" description="Disordered" evidence="1">
    <location>
        <begin position="222"/>
        <end position="306"/>
    </location>
</feature>
<keyword evidence="2" id="KW-1133">Transmembrane helix</keyword>
<organism evidence="3 4">
    <name type="scientific">Pleodorina starrii</name>
    <dbReference type="NCBI Taxonomy" id="330485"/>
    <lineage>
        <taxon>Eukaryota</taxon>
        <taxon>Viridiplantae</taxon>
        <taxon>Chlorophyta</taxon>
        <taxon>core chlorophytes</taxon>
        <taxon>Chlorophyceae</taxon>
        <taxon>CS clade</taxon>
        <taxon>Chlamydomonadales</taxon>
        <taxon>Volvocaceae</taxon>
        <taxon>Pleodorina</taxon>
    </lineage>
</organism>
<feature type="compositionally biased region" description="Low complexity" evidence="1">
    <location>
        <begin position="230"/>
        <end position="297"/>
    </location>
</feature>
<accession>A0A9W6BS41</accession>
<proteinExistence type="predicted"/>
<evidence type="ECO:0000313" key="4">
    <source>
        <dbReference type="Proteomes" id="UP001165080"/>
    </source>
</evidence>
<evidence type="ECO:0000313" key="3">
    <source>
        <dbReference type="EMBL" id="GLC57128.1"/>
    </source>
</evidence>
<dbReference type="OrthoDB" id="538984at2759"/>
<evidence type="ECO:0000256" key="2">
    <source>
        <dbReference type="SAM" id="Phobius"/>
    </source>
</evidence>
<feature type="transmembrane region" description="Helical" evidence="2">
    <location>
        <begin position="196"/>
        <end position="217"/>
    </location>
</feature>
<comment type="caution">
    <text evidence="3">The sequence shown here is derived from an EMBL/GenBank/DDBJ whole genome shotgun (WGS) entry which is preliminary data.</text>
</comment>
<gene>
    <name evidence="3" type="primary">PLEST003279</name>
    <name evidence="3" type="ORF">PLESTB_001186400</name>
</gene>
<keyword evidence="4" id="KW-1185">Reference proteome</keyword>
<keyword evidence="2" id="KW-0812">Transmembrane</keyword>